<evidence type="ECO:0000313" key="2">
    <source>
        <dbReference type="EMBL" id="USQ80698.1"/>
    </source>
</evidence>
<organism evidence="2 3">
    <name type="scientific">Ornithinimicrobium faecis</name>
    <dbReference type="NCBI Taxonomy" id="2934158"/>
    <lineage>
        <taxon>Bacteria</taxon>
        <taxon>Bacillati</taxon>
        <taxon>Actinomycetota</taxon>
        <taxon>Actinomycetes</taxon>
        <taxon>Micrococcales</taxon>
        <taxon>Ornithinimicrobiaceae</taxon>
        <taxon>Ornithinimicrobium</taxon>
    </lineage>
</organism>
<dbReference type="RefSeq" id="WP_252594079.1">
    <property type="nucleotide sequence ID" value="NZ_CP099489.1"/>
</dbReference>
<proteinExistence type="predicted"/>
<reference evidence="2" key="1">
    <citation type="submission" date="2022-06" db="EMBL/GenBank/DDBJ databases">
        <title>Ornithinimicrobium HY1793.</title>
        <authorList>
            <person name="Huang Y."/>
        </authorList>
    </citation>
    <scope>NUCLEOTIDE SEQUENCE</scope>
    <source>
        <strain evidence="2">HY1793</strain>
    </source>
</reference>
<feature type="region of interest" description="Disordered" evidence="1">
    <location>
        <begin position="57"/>
        <end position="79"/>
    </location>
</feature>
<sequence length="299" mass="31102">MNEQTTSLAQGGHARRRRALVTGAAVAALGTALIGGSTLVGGEEEPGDTAEIVLTPAAGGSSTEPASAQPASLGTGQALGGDQVSAADLAAVEGDAAPPWQDSQPPLPEGGMLPENPDLPNAWQIPDARPTGVDYLDVFGAPRMGMNYPRMVPVFDAMVCNTGADDVEPLAGQNWMYYLGDGTDLDADSVDIVVTGWEDSTAARDALRDDTMTFCVRDTAGDWQQLEWAEHEGDDDYLLYQAGSGTGLDHSFAIVRQGDYLVGVTVTGTRGEAKVGGAAEIASKMADNLEVLDPVHGRD</sequence>
<dbReference type="Proteomes" id="UP001056455">
    <property type="component" value="Chromosome"/>
</dbReference>
<evidence type="ECO:0000313" key="3">
    <source>
        <dbReference type="Proteomes" id="UP001056455"/>
    </source>
</evidence>
<name>A0ABY4YVA3_9MICO</name>
<accession>A0ABY4YVA3</accession>
<protein>
    <submittedName>
        <fullName evidence="2">Uncharacterized protein</fullName>
    </submittedName>
</protein>
<gene>
    <name evidence="2" type="ORF">NF556_03300</name>
</gene>
<evidence type="ECO:0000256" key="1">
    <source>
        <dbReference type="SAM" id="MobiDB-lite"/>
    </source>
</evidence>
<keyword evidence="3" id="KW-1185">Reference proteome</keyword>
<feature type="region of interest" description="Disordered" evidence="1">
    <location>
        <begin position="95"/>
        <end position="118"/>
    </location>
</feature>
<feature type="compositionally biased region" description="Polar residues" evidence="1">
    <location>
        <begin position="60"/>
        <end position="75"/>
    </location>
</feature>
<dbReference type="EMBL" id="CP099489">
    <property type="protein sequence ID" value="USQ80698.1"/>
    <property type="molecule type" value="Genomic_DNA"/>
</dbReference>